<dbReference type="Pfam" id="PF18623">
    <property type="entry name" value="TnsE_C"/>
    <property type="match status" value="1"/>
</dbReference>
<dbReference type="EMBL" id="JAMBOL010000023">
    <property type="protein sequence ID" value="MCM3715864.1"/>
    <property type="molecule type" value="Genomic_DNA"/>
</dbReference>
<evidence type="ECO:0000313" key="4">
    <source>
        <dbReference type="Proteomes" id="UP001139179"/>
    </source>
</evidence>
<protein>
    <submittedName>
        <fullName evidence="3">Tn7-like element transposition protein TnsE</fullName>
    </submittedName>
</protein>
<organism evidence="3 4">
    <name type="scientific">Halalkalibacter oceani</name>
    <dbReference type="NCBI Taxonomy" id="1653776"/>
    <lineage>
        <taxon>Bacteria</taxon>
        <taxon>Bacillati</taxon>
        <taxon>Bacillota</taxon>
        <taxon>Bacilli</taxon>
        <taxon>Bacillales</taxon>
        <taxon>Bacillaceae</taxon>
        <taxon>Halalkalibacter</taxon>
    </lineage>
</organism>
<reference evidence="3" key="1">
    <citation type="submission" date="2022-05" db="EMBL/GenBank/DDBJ databases">
        <title>Comparative Genomics of Spacecraft Associated Microbes.</title>
        <authorList>
            <person name="Tran M.T."/>
            <person name="Wright A."/>
            <person name="Seuylemezian A."/>
            <person name="Eisen J."/>
            <person name="Coil D."/>
        </authorList>
    </citation>
    <scope>NUCLEOTIDE SEQUENCE</scope>
    <source>
        <strain evidence="3">214.1.1</strain>
    </source>
</reference>
<dbReference type="RefSeq" id="WP_251224565.1">
    <property type="nucleotide sequence ID" value="NZ_JAMBOL010000023.1"/>
</dbReference>
<feature type="compositionally biased region" description="Basic and acidic residues" evidence="1">
    <location>
        <begin position="287"/>
        <end position="306"/>
    </location>
</feature>
<evidence type="ECO:0000259" key="2">
    <source>
        <dbReference type="Pfam" id="PF18623"/>
    </source>
</evidence>
<evidence type="ECO:0000256" key="1">
    <source>
        <dbReference type="SAM" id="MobiDB-lite"/>
    </source>
</evidence>
<dbReference type="Proteomes" id="UP001139179">
    <property type="component" value="Unassembled WGS sequence"/>
</dbReference>
<proteinExistence type="predicted"/>
<dbReference type="AlphaFoldDB" id="A0A9X2IPB1"/>
<gene>
    <name evidence="3" type="ORF">M3202_17550</name>
</gene>
<dbReference type="InterPro" id="IPR041419">
    <property type="entry name" value="TnsE_C"/>
</dbReference>
<name>A0A9X2IPB1_9BACI</name>
<accession>A0A9X2IPB1</accession>
<feature type="region of interest" description="Disordered" evidence="1">
    <location>
        <begin position="275"/>
        <end position="306"/>
    </location>
</feature>
<comment type="caution">
    <text evidence="3">The sequence shown here is derived from an EMBL/GenBank/DDBJ whole genome shotgun (WGS) entry which is preliminary data.</text>
</comment>
<evidence type="ECO:0000313" key="3">
    <source>
        <dbReference type="EMBL" id="MCM3715864.1"/>
    </source>
</evidence>
<sequence>MLRIRPWPFKDEITSLHWIGNVKMKSTHQWYIDVAFKTKNKIQIIELPIGLLPTLRVGQYYQEGLPFTTQKEGTYGEAKVTNLQNGKVSNAIDICRKFNYFLFKEPTLMNQKIWSFQAEQITYHISHVELIRALFAKNKTLSNALVRPNGLDFMISKASTFGNNSVAIDFNHQLPSTVISSKFVQYFSWLYLNKEIKQSFASVQSNLYANATKTSSYLMLEVAIPPLRNINIAFRGLINQQDVLILELIGIDNMTIPVSQIEYSHPSIKRRLYTNAPKKHRLTQGNNKEDLHELNEKEQDRSKEETNQIVDEIDPIQLGFKDPIVIRAVKKFNQKVNQGDIYISNKGSGGGTKRGKVVGVDEPVYGGNIKPLEFQSLEIAKEISGYGLDGFIKMIKYLSKNNPQLSVALNIVYLPLGRKFSFLPDGRRRVCAIAKVSSFRKMSYIIEVAVPDDKSISTLVIPAKGGYQRDEGRIKELLLNLVFFGGSWSKSFMESIPHMKVRHLREVPSKWSRRMMKFID</sequence>
<keyword evidence="4" id="KW-1185">Reference proteome</keyword>
<feature type="domain" description="TnsE C-terminal" evidence="2">
    <location>
        <begin position="391"/>
        <end position="504"/>
    </location>
</feature>